<reference evidence="1 2" key="1">
    <citation type="submission" date="2018-03" db="EMBL/GenBank/DDBJ databases">
        <title>Genomic Encyclopedia of Archaeal and Bacterial Type Strains, Phase II (KMG-II): from individual species to whole genera.</title>
        <authorList>
            <person name="Goeker M."/>
        </authorList>
    </citation>
    <scope>NUCLEOTIDE SEQUENCE [LARGE SCALE GENOMIC DNA]</scope>
    <source>
        <strain evidence="1 2">DSM 29328</strain>
    </source>
</reference>
<evidence type="ECO:0000313" key="1">
    <source>
        <dbReference type="EMBL" id="PRY21269.1"/>
    </source>
</evidence>
<dbReference type="Proteomes" id="UP000239480">
    <property type="component" value="Unassembled WGS sequence"/>
</dbReference>
<accession>A0A2T0RJB7</accession>
<organism evidence="1 2">
    <name type="scientific">Aliiruegeria haliotis</name>
    <dbReference type="NCBI Taxonomy" id="1280846"/>
    <lineage>
        <taxon>Bacteria</taxon>
        <taxon>Pseudomonadati</taxon>
        <taxon>Pseudomonadota</taxon>
        <taxon>Alphaproteobacteria</taxon>
        <taxon>Rhodobacterales</taxon>
        <taxon>Roseobacteraceae</taxon>
        <taxon>Aliiruegeria</taxon>
    </lineage>
</organism>
<dbReference type="OrthoDB" id="6626576at2"/>
<comment type="caution">
    <text evidence="1">The sequence shown here is derived from an EMBL/GenBank/DDBJ whole genome shotgun (WGS) entry which is preliminary data.</text>
</comment>
<evidence type="ECO:0000313" key="2">
    <source>
        <dbReference type="Proteomes" id="UP000239480"/>
    </source>
</evidence>
<sequence length="111" mass="12027">MAVGSFPAHVAFAEGMRLNRLISAVLKHDDLFIRVGSGEENEATSDWTRDRAEIQAATAKTNRTYYDVGRNGEEVGRIWLTLGAAGDVVSDWSWADGSDGAEALMNQLVAV</sequence>
<protein>
    <submittedName>
        <fullName evidence="1">Uncharacterized protein</fullName>
    </submittedName>
</protein>
<keyword evidence="2" id="KW-1185">Reference proteome</keyword>
<dbReference type="AlphaFoldDB" id="A0A2T0RJB7"/>
<dbReference type="EMBL" id="PVTD01000010">
    <property type="protein sequence ID" value="PRY21269.1"/>
    <property type="molecule type" value="Genomic_DNA"/>
</dbReference>
<gene>
    <name evidence="1" type="ORF">CLV78_110144</name>
</gene>
<proteinExistence type="predicted"/>
<dbReference type="RefSeq" id="WP_106207123.1">
    <property type="nucleotide sequence ID" value="NZ_PVTD01000010.1"/>
</dbReference>
<name>A0A2T0RJB7_9RHOB</name>